<evidence type="ECO:0000313" key="2">
    <source>
        <dbReference type="Proteomes" id="UP000016491"/>
    </source>
</evidence>
<sequence length="47" mass="5518">MKSAGVFGENFKLYKHSLGKMIGKLYIKLKSKKIIDNRQIRVYIIDM</sequence>
<dbReference type="EMBL" id="AWSU01000250">
    <property type="protein sequence ID" value="ERI75441.1"/>
    <property type="molecule type" value="Genomic_DNA"/>
</dbReference>
<accession>A0ABC9TVB2</accession>
<name>A0ABC9TVB2_CLOSY</name>
<evidence type="ECO:0000313" key="1">
    <source>
        <dbReference type="EMBL" id="ERI75441.1"/>
    </source>
</evidence>
<protein>
    <submittedName>
        <fullName evidence="1">Uncharacterized protein</fullName>
    </submittedName>
</protein>
<comment type="caution">
    <text evidence="1">The sequence shown here is derived from an EMBL/GenBank/DDBJ whole genome shotgun (WGS) entry which is preliminary data.</text>
</comment>
<reference evidence="1 2" key="1">
    <citation type="submission" date="2013-07" db="EMBL/GenBank/DDBJ databases">
        <authorList>
            <person name="Weinstock G."/>
            <person name="Sodergren E."/>
            <person name="Wylie T."/>
            <person name="Fulton L."/>
            <person name="Fulton R."/>
            <person name="Fronick C."/>
            <person name="O'Laughlin M."/>
            <person name="Godfrey J."/>
            <person name="Miner T."/>
            <person name="Herter B."/>
            <person name="Appelbaum E."/>
            <person name="Cordes M."/>
            <person name="Lek S."/>
            <person name="Wollam A."/>
            <person name="Pepin K.H."/>
            <person name="Palsikar V.B."/>
            <person name="Mitreva M."/>
            <person name="Wilson R.K."/>
        </authorList>
    </citation>
    <scope>NUCLEOTIDE SEQUENCE [LARGE SCALE GENOMIC DNA]</scope>
    <source>
        <strain evidence="1 2">ATCC 14940</strain>
    </source>
</reference>
<dbReference type="AlphaFoldDB" id="A0ABC9TVB2"/>
<dbReference type="Proteomes" id="UP000016491">
    <property type="component" value="Unassembled WGS sequence"/>
</dbReference>
<proteinExistence type="predicted"/>
<organism evidence="1 2">
    <name type="scientific">[Clostridium] symbiosum ATCC 14940</name>
    <dbReference type="NCBI Taxonomy" id="411472"/>
    <lineage>
        <taxon>Bacteria</taxon>
        <taxon>Bacillati</taxon>
        <taxon>Bacillota</taxon>
        <taxon>Clostridia</taxon>
        <taxon>Lachnospirales</taxon>
        <taxon>Lachnospiraceae</taxon>
        <taxon>Otoolea</taxon>
    </lineage>
</organism>
<gene>
    <name evidence="1" type="ORF">CLOSYM_03232</name>
</gene>